<dbReference type="RefSeq" id="WP_070394705.1">
    <property type="nucleotide sequence ID" value="NZ_CP017599.1"/>
</dbReference>
<dbReference type="EMBL" id="CP017599">
    <property type="protein sequence ID" value="AOX02286.1"/>
    <property type="molecule type" value="Genomic_DNA"/>
</dbReference>
<dbReference type="AlphaFoldDB" id="A0A1D8TXA8"/>
<sequence>MSNINQIPAAEELFTELTPEQGAVVEGGATLQVRYLIANKPSQNDPVIQAGRGTVFAKDNVNTTQKIFKTVKFTGKTTLSIWDRDQGAYNDDLLGFVNLSQAPTGVKSLKVNGYTLTYRVF</sequence>
<dbReference type="EMBL" id="CP017599">
    <property type="protein sequence ID" value="AOX02288.1"/>
    <property type="molecule type" value="Genomic_DNA"/>
</dbReference>
<evidence type="ECO:0000313" key="4">
    <source>
        <dbReference type="EMBL" id="AOX02291.1"/>
    </source>
</evidence>
<dbReference type="EMBL" id="CP017599">
    <property type="protein sequence ID" value="AOX02290.1"/>
    <property type="molecule type" value="Genomic_DNA"/>
</dbReference>
<reference evidence="3" key="2">
    <citation type="journal article" date="2017" name="Proc. Natl. Acad. Sci. U.S.A.">
        <title>Comparative genomics uncovers the prolific and distinctive metabolic potential of the cyanobacterial genus Moorea.</title>
        <authorList>
            <person name="Leao T."/>
            <person name="Castelao G."/>
            <person name="Korobeynikov A."/>
            <person name="Monroe E.A."/>
            <person name="Podell S."/>
            <person name="Glukhov E."/>
            <person name="Allen E.E."/>
            <person name="Gerwick W.H."/>
            <person name="Gerwick L."/>
        </authorList>
    </citation>
    <scope>NUCLEOTIDE SEQUENCE</scope>
    <source>
        <strain evidence="3">PAL-8-15-08-1</strain>
    </source>
</reference>
<dbReference type="KEGG" id="mpro:BJP34_25120"/>
<dbReference type="EMBL" id="CP017599">
    <property type="protein sequence ID" value="AOX02291.1"/>
    <property type="molecule type" value="Genomic_DNA"/>
</dbReference>
<gene>
    <name evidence="1" type="ORF">BJP34_25110</name>
    <name evidence="2" type="ORF">BJP34_25120</name>
    <name evidence="3" type="ORF">BJP34_25130</name>
    <name evidence="4" type="ORF">BJP34_25135</name>
</gene>
<organism evidence="3 5">
    <name type="scientific">Moorena producens PAL-8-15-08-1</name>
    <dbReference type="NCBI Taxonomy" id="1458985"/>
    <lineage>
        <taxon>Bacteria</taxon>
        <taxon>Bacillati</taxon>
        <taxon>Cyanobacteriota</taxon>
        <taxon>Cyanophyceae</taxon>
        <taxon>Coleofasciculales</taxon>
        <taxon>Coleofasciculaceae</taxon>
        <taxon>Moorena</taxon>
    </lineage>
</organism>
<evidence type="ECO:0000313" key="2">
    <source>
        <dbReference type="EMBL" id="AOX02288.1"/>
    </source>
</evidence>
<reference evidence="5" key="1">
    <citation type="submission" date="2016-10" db="EMBL/GenBank/DDBJ databases">
        <title>Comparative genomics uncovers the prolific and rare metabolic potential of the cyanobacterial genus Moorea.</title>
        <authorList>
            <person name="Leao T."/>
            <person name="Castelao G."/>
            <person name="Korobeynikov A."/>
            <person name="Monroe E.A."/>
            <person name="Podell S."/>
            <person name="Glukhov E."/>
            <person name="Allen E."/>
            <person name="Gerwick W.H."/>
            <person name="Gerwick L."/>
        </authorList>
    </citation>
    <scope>NUCLEOTIDE SEQUENCE [LARGE SCALE GENOMIC DNA]</scope>
    <source>
        <strain evidence="5">PAL-8-15-08-1</strain>
    </source>
</reference>
<dbReference type="KEGG" id="mpro:BJP34_25110"/>
<evidence type="ECO:0000313" key="1">
    <source>
        <dbReference type="EMBL" id="AOX02286.1"/>
    </source>
</evidence>
<dbReference type="OrthoDB" id="512308at2"/>
<evidence type="ECO:0000313" key="5">
    <source>
        <dbReference type="Proteomes" id="UP000177870"/>
    </source>
</evidence>
<dbReference type="KEGG" id="mpro:BJP34_25135"/>
<accession>A0A1D8TXA8</accession>
<protein>
    <submittedName>
        <fullName evidence="3">Uncharacterized protein</fullName>
    </submittedName>
</protein>
<dbReference type="KEGG" id="mpro:BJP34_25130"/>
<name>A0A1D8TXA8_9CYAN</name>
<proteinExistence type="predicted"/>
<dbReference type="Proteomes" id="UP000177870">
    <property type="component" value="Chromosome"/>
</dbReference>
<evidence type="ECO:0000313" key="3">
    <source>
        <dbReference type="EMBL" id="AOX02290.1"/>
    </source>
</evidence>